<gene>
    <name evidence="2" type="ORF">C2800_11195</name>
    <name evidence="1" type="ORF">NQF69_11340</name>
</gene>
<dbReference type="EMBL" id="PPVL01000014">
    <property type="protein sequence ID" value="NNI79972.1"/>
    <property type="molecule type" value="Genomic_DNA"/>
</dbReference>
<dbReference type="Pfam" id="PF19774">
    <property type="entry name" value="DUF6260"/>
    <property type="match status" value="1"/>
</dbReference>
<name>A0A849CLD6_PASMD</name>
<dbReference type="Proteomes" id="UP001182304">
    <property type="component" value="Unassembled WGS sequence"/>
</dbReference>
<organism evidence="2 3">
    <name type="scientific">Pasteurella multocida</name>
    <dbReference type="NCBI Taxonomy" id="747"/>
    <lineage>
        <taxon>Bacteria</taxon>
        <taxon>Pseudomonadati</taxon>
        <taxon>Pseudomonadota</taxon>
        <taxon>Gammaproteobacteria</taxon>
        <taxon>Pasteurellales</taxon>
        <taxon>Pasteurellaceae</taxon>
        <taxon>Pasteurella</taxon>
    </lineage>
</organism>
<dbReference type="RefSeq" id="WP_014390743.1">
    <property type="nucleotide sequence ID" value="NZ_CP082272.1"/>
</dbReference>
<comment type="caution">
    <text evidence="2">The sequence shown here is derived from an EMBL/GenBank/DDBJ whole genome shotgun (WGS) entry which is preliminary data.</text>
</comment>
<evidence type="ECO:0000313" key="1">
    <source>
        <dbReference type="EMBL" id="MDT3453356.1"/>
    </source>
</evidence>
<dbReference type="Proteomes" id="UP000540079">
    <property type="component" value="Unassembled WGS sequence"/>
</dbReference>
<keyword evidence="2" id="KW-0575">Peroxidase</keyword>
<keyword evidence="2" id="KW-0560">Oxidoreductase</keyword>
<proteinExistence type="predicted"/>
<dbReference type="EMBL" id="JANIEN010000020">
    <property type="protein sequence ID" value="MDT3453356.1"/>
    <property type="molecule type" value="Genomic_DNA"/>
</dbReference>
<dbReference type="InterPro" id="IPR046227">
    <property type="entry name" value="DUF6260"/>
</dbReference>
<dbReference type="AlphaFoldDB" id="A0A849CLD6"/>
<reference evidence="1" key="2">
    <citation type="submission" date="2022-07" db="EMBL/GenBank/DDBJ databases">
        <title>Sequence of Pasteurella multocoda 17BRD-035.</title>
        <authorList>
            <person name="Roy Chowdhury P."/>
            <person name="Alhamami T."/>
            <person name="Trott D.J."/>
            <person name="Djordvevic S.P."/>
        </authorList>
    </citation>
    <scope>NUCLEOTIDE SEQUENCE</scope>
    <source>
        <strain evidence="1">17BRD-035</strain>
    </source>
</reference>
<reference evidence="2 3" key="1">
    <citation type="journal article" date="2018" name="Front. Microbiol.">
        <title>Genetic and Phylogenetic Characteristics of Pasteurella multocida Isolates From Different Host Species.</title>
        <authorList>
            <person name="Peng Z."/>
            <person name="Liang W."/>
            <person name="Wang F."/>
            <person name="Xu Z."/>
            <person name="Xie Z."/>
            <person name="Lian Z."/>
            <person name="Hua L."/>
            <person name="Zhou R."/>
            <person name="Chen H."/>
            <person name="Wu B."/>
        </authorList>
    </citation>
    <scope>NUCLEOTIDE SEQUENCE [LARGE SCALE GENOMIC DNA]</scope>
    <source>
        <strain evidence="2 3">HNA06</strain>
    </source>
</reference>
<protein>
    <submittedName>
        <fullName evidence="1">Bacteriocin family protein</fullName>
    </submittedName>
    <submittedName>
        <fullName evidence="2">Encapsulating for peroxidase</fullName>
    </submittedName>
</protein>
<dbReference type="Gene3D" id="3.30.2400.30">
    <property type="match status" value="1"/>
</dbReference>
<sequence>MLKFTKEQEQFIINERINYDKKHAAMAANFEQGGLIEGNASTLPRDVWAEWDREAVQLQRDELVIFNDLSPINKSMPLGKLVHHFMTVGDSGTVNISLDGRSSAKTDAPVFEYHGTPLPIIDSTFGYGWRDMLASQTEGYSIDSAPRANSLRKVAEKIEDLMLNGDASISVGDSKLYGLRTAPRRMTGTHNLTLRTATAKQVYELFRDIISKFHAKKFMSPVTFYVNYSDWFRWSTTDYSEQKSEGSILTKILTIPGVSKIVPSMRVLDDEVLGIVKRSDVYQILNGMPIVTRPISRHNETDDYNFKIMAALSIELKFDHDGNAGYIQYTKS</sequence>
<accession>A0A849CLD6</accession>
<dbReference type="GO" id="GO:0004601">
    <property type="term" value="F:peroxidase activity"/>
    <property type="evidence" value="ECO:0007669"/>
    <property type="project" value="UniProtKB-KW"/>
</dbReference>
<evidence type="ECO:0000313" key="3">
    <source>
        <dbReference type="Proteomes" id="UP000540079"/>
    </source>
</evidence>
<evidence type="ECO:0000313" key="2">
    <source>
        <dbReference type="EMBL" id="NNI79972.1"/>
    </source>
</evidence>